<evidence type="ECO:0000313" key="6">
    <source>
        <dbReference type="Proteomes" id="UP001059401"/>
    </source>
</evidence>
<dbReference type="InterPro" id="IPR011990">
    <property type="entry name" value="TPR-like_helical_dom_sf"/>
</dbReference>
<evidence type="ECO:0000259" key="4">
    <source>
        <dbReference type="Pfam" id="PF13525"/>
    </source>
</evidence>
<feature type="compositionally biased region" description="Polar residues" evidence="2">
    <location>
        <begin position="127"/>
        <end position="143"/>
    </location>
</feature>
<feature type="compositionally biased region" description="Basic and acidic residues" evidence="2">
    <location>
        <begin position="234"/>
        <end position="243"/>
    </location>
</feature>
<protein>
    <submittedName>
        <fullName evidence="5">Outer membrane protein assembly factor BamD</fullName>
    </submittedName>
</protein>
<evidence type="ECO:0000256" key="1">
    <source>
        <dbReference type="ARBA" id="ARBA00022729"/>
    </source>
</evidence>
<feature type="compositionally biased region" description="Basic and acidic residues" evidence="2">
    <location>
        <begin position="380"/>
        <end position="397"/>
    </location>
</feature>
<feature type="compositionally biased region" description="Low complexity" evidence="2">
    <location>
        <begin position="213"/>
        <end position="232"/>
    </location>
</feature>
<proteinExistence type="predicted"/>
<name>A0ABY5HX76_9SPIR</name>
<dbReference type="InterPro" id="IPR039565">
    <property type="entry name" value="BamD-like"/>
</dbReference>
<dbReference type="Proteomes" id="UP001059401">
    <property type="component" value="Chromosome"/>
</dbReference>
<feature type="signal peptide" evidence="3">
    <location>
        <begin position="1"/>
        <end position="18"/>
    </location>
</feature>
<gene>
    <name evidence="5" type="primary">bamD</name>
    <name evidence="5" type="ORF">E4N76_06605</name>
</gene>
<feature type="compositionally biased region" description="Polar residues" evidence="2">
    <location>
        <begin position="154"/>
        <end position="164"/>
    </location>
</feature>
<feature type="chain" id="PRO_5046447090" evidence="3">
    <location>
        <begin position="19"/>
        <end position="523"/>
    </location>
</feature>
<dbReference type="Pfam" id="PF13525">
    <property type="entry name" value="YfiO"/>
    <property type="match status" value="1"/>
</dbReference>
<evidence type="ECO:0000313" key="5">
    <source>
        <dbReference type="EMBL" id="UTY30038.1"/>
    </source>
</evidence>
<feature type="compositionally biased region" description="Basic and acidic residues" evidence="2">
    <location>
        <begin position="166"/>
        <end position="178"/>
    </location>
</feature>
<feature type="region of interest" description="Disordered" evidence="2">
    <location>
        <begin position="380"/>
        <end position="412"/>
    </location>
</feature>
<dbReference type="RefSeq" id="WP_338113998.1">
    <property type="nucleotide sequence ID" value="NZ_CP038802.1"/>
</dbReference>
<sequence>MRFILVLFLIFIFLNSCASTKKNTGENSAEDKKIEDIAVNEPKTETDKEAGIEAVKDVKTANEAHTDSAEDNGTLKDSVPKIEADSETSVSDPKPISDKPALELIVDAEDEPALPSGESNAKEAETSDSQASDKTVISIQDLPNGQPDGRPSSRPKNNPETLLNINEKDKDEKQKLEPAGDSNKIVLPDDKETVISSDSALSAPISESSLETSDMSNKDNSNSNKDNSNMDVVNEEKAEDLEPSRVFSEFPSTEPDETKEERASRSVKLYTGQRLEVVYPGEGWVYLGETSAQKGIKYQQRKLQNGTSTFHFGALDEGSYILNFSHFDVFSDNFISDSIAVHVEKAKTKLNNTVKAPDYKGEVNTAKELEKKDSLKDSLIDKKNNIGSENESKKESEASSTKNDNSKVYDSPDLLTVAEKPESTGQNLKSASELLDTIRGYISEGNAANALNSAEDFFKNYSENLDEALFLRGQAYELNGSNKNVKKALEAYQTLTKAYPESKFWDKADARIRYIKKFYIDIK</sequence>
<evidence type="ECO:0000256" key="3">
    <source>
        <dbReference type="SAM" id="SignalP"/>
    </source>
</evidence>
<evidence type="ECO:0000256" key="2">
    <source>
        <dbReference type="SAM" id="MobiDB-lite"/>
    </source>
</evidence>
<dbReference type="Gene3D" id="1.25.40.10">
    <property type="entry name" value="Tetratricopeptide repeat domain"/>
    <property type="match status" value="1"/>
</dbReference>
<keyword evidence="6" id="KW-1185">Reference proteome</keyword>
<feature type="domain" description="Outer membrane lipoprotein BamD-like" evidence="4">
    <location>
        <begin position="434"/>
        <end position="517"/>
    </location>
</feature>
<dbReference type="EMBL" id="CP038802">
    <property type="protein sequence ID" value="UTY30038.1"/>
    <property type="molecule type" value="Genomic_DNA"/>
</dbReference>
<keyword evidence="1 3" id="KW-0732">Signal</keyword>
<feature type="region of interest" description="Disordered" evidence="2">
    <location>
        <begin position="21"/>
        <end position="265"/>
    </location>
</feature>
<organism evidence="5 6">
    <name type="scientific">Treponema putidum</name>
    <dbReference type="NCBI Taxonomy" id="221027"/>
    <lineage>
        <taxon>Bacteria</taxon>
        <taxon>Pseudomonadati</taxon>
        <taxon>Spirochaetota</taxon>
        <taxon>Spirochaetia</taxon>
        <taxon>Spirochaetales</taxon>
        <taxon>Treponemataceae</taxon>
        <taxon>Treponema</taxon>
    </lineage>
</organism>
<feature type="compositionally biased region" description="Basic and acidic residues" evidence="2">
    <location>
        <begin position="29"/>
        <end position="68"/>
    </location>
</feature>
<feature type="compositionally biased region" description="Polar residues" evidence="2">
    <location>
        <begin position="194"/>
        <end position="212"/>
    </location>
</feature>
<accession>A0ABY5HX76</accession>
<reference evidence="5" key="1">
    <citation type="submission" date="2019-04" db="EMBL/GenBank/DDBJ databases">
        <title>Whole genome sequencing of oral phylogroup 2 treponemes.</title>
        <authorList>
            <person name="Chan Y."/>
            <person name="Zeng H.H."/>
            <person name="Yu X.L."/>
            <person name="Leung W.K."/>
            <person name="Watt R.M."/>
        </authorList>
    </citation>
    <scope>NUCLEOTIDE SEQUENCE</scope>
    <source>
        <strain evidence="5">OMZ 847</strain>
    </source>
</reference>